<name>A0A9J6GKK6_HAELO</name>
<accession>A0A9J6GKK6</accession>
<dbReference type="AlphaFoldDB" id="A0A9J6GKK6"/>
<proteinExistence type="predicted"/>
<organism evidence="1 2">
    <name type="scientific">Haemaphysalis longicornis</name>
    <name type="common">Bush tick</name>
    <dbReference type="NCBI Taxonomy" id="44386"/>
    <lineage>
        <taxon>Eukaryota</taxon>
        <taxon>Metazoa</taxon>
        <taxon>Ecdysozoa</taxon>
        <taxon>Arthropoda</taxon>
        <taxon>Chelicerata</taxon>
        <taxon>Arachnida</taxon>
        <taxon>Acari</taxon>
        <taxon>Parasitiformes</taxon>
        <taxon>Ixodida</taxon>
        <taxon>Ixodoidea</taxon>
        <taxon>Ixodidae</taxon>
        <taxon>Haemaphysalinae</taxon>
        <taxon>Haemaphysalis</taxon>
    </lineage>
</organism>
<reference evidence="1 2" key="1">
    <citation type="journal article" date="2020" name="Cell">
        <title>Large-Scale Comparative Analyses of Tick Genomes Elucidate Their Genetic Diversity and Vector Capacities.</title>
        <authorList>
            <consortium name="Tick Genome and Microbiome Consortium (TIGMIC)"/>
            <person name="Jia N."/>
            <person name="Wang J."/>
            <person name="Shi W."/>
            <person name="Du L."/>
            <person name="Sun Y."/>
            <person name="Zhan W."/>
            <person name="Jiang J.F."/>
            <person name="Wang Q."/>
            <person name="Zhang B."/>
            <person name="Ji P."/>
            <person name="Bell-Sakyi L."/>
            <person name="Cui X.M."/>
            <person name="Yuan T.T."/>
            <person name="Jiang B.G."/>
            <person name="Yang W.F."/>
            <person name="Lam T.T."/>
            <person name="Chang Q.C."/>
            <person name="Ding S.J."/>
            <person name="Wang X.J."/>
            <person name="Zhu J.G."/>
            <person name="Ruan X.D."/>
            <person name="Zhao L."/>
            <person name="Wei J.T."/>
            <person name="Ye R.Z."/>
            <person name="Que T.C."/>
            <person name="Du C.H."/>
            <person name="Zhou Y.H."/>
            <person name="Cheng J.X."/>
            <person name="Dai P.F."/>
            <person name="Guo W.B."/>
            <person name="Han X.H."/>
            <person name="Huang E.J."/>
            <person name="Li L.F."/>
            <person name="Wei W."/>
            <person name="Gao Y.C."/>
            <person name="Liu J.Z."/>
            <person name="Shao H.Z."/>
            <person name="Wang X."/>
            <person name="Wang C.C."/>
            <person name="Yang T.C."/>
            <person name="Huo Q.B."/>
            <person name="Li W."/>
            <person name="Chen H.Y."/>
            <person name="Chen S.E."/>
            <person name="Zhou L.G."/>
            <person name="Ni X.B."/>
            <person name="Tian J.H."/>
            <person name="Sheng Y."/>
            <person name="Liu T."/>
            <person name="Pan Y.S."/>
            <person name="Xia L.Y."/>
            <person name="Li J."/>
            <person name="Zhao F."/>
            <person name="Cao W.C."/>
        </authorList>
    </citation>
    <scope>NUCLEOTIDE SEQUENCE [LARGE SCALE GENOMIC DNA]</scope>
    <source>
        <strain evidence="1">HaeL-2018</strain>
    </source>
</reference>
<keyword evidence="2" id="KW-1185">Reference proteome</keyword>
<dbReference type="Proteomes" id="UP000821853">
    <property type="component" value="Chromosome 5"/>
</dbReference>
<evidence type="ECO:0008006" key="3">
    <source>
        <dbReference type="Google" id="ProtNLM"/>
    </source>
</evidence>
<sequence>MHIRDFSISPRVRALRVLRSASDTSLALSAAKSLYESCVSSAECSANNPNVQCIDFLCYCPLPFVLTEDHRCLPRESINS</sequence>
<evidence type="ECO:0000313" key="1">
    <source>
        <dbReference type="EMBL" id="KAH9376101.1"/>
    </source>
</evidence>
<protein>
    <recommendedName>
        <fullName evidence="3">EB domain-containing protein</fullName>
    </recommendedName>
</protein>
<gene>
    <name evidence="1" type="ORF">HPB48_014491</name>
</gene>
<dbReference type="EMBL" id="JABSTR010000007">
    <property type="protein sequence ID" value="KAH9376101.1"/>
    <property type="molecule type" value="Genomic_DNA"/>
</dbReference>
<dbReference type="VEuPathDB" id="VectorBase:HLOH_055224"/>
<evidence type="ECO:0000313" key="2">
    <source>
        <dbReference type="Proteomes" id="UP000821853"/>
    </source>
</evidence>
<dbReference type="OrthoDB" id="6515700at2759"/>
<comment type="caution">
    <text evidence="1">The sequence shown here is derived from an EMBL/GenBank/DDBJ whole genome shotgun (WGS) entry which is preliminary data.</text>
</comment>